<dbReference type="Pfam" id="PF25876">
    <property type="entry name" value="HH_MFP_RND"/>
    <property type="match status" value="1"/>
</dbReference>
<keyword evidence="2" id="KW-0175">Coiled coil</keyword>
<keyword evidence="3" id="KW-1133">Transmembrane helix</keyword>
<evidence type="ECO:0000259" key="5">
    <source>
        <dbReference type="Pfam" id="PF25917"/>
    </source>
</evidence>
<dbReference type="Pfam" id="PF25989">
    <property type="entry name" value="YknX_C"/>
    <property type="match status" value="1"/>
</dbReference>
<evidence type="ECO:0000259" key="7">
    <source>
        <dbReference type="Pfam" id="PF25989"/>
    </source>
</evidence>
<dbReference type="Pfam" id="PF25917">
    <property type="entry name" value="BSH_RND"/>
    <property type="match status" value="1"/>
</dbReference>
<dbReference type="InterPro" id="IPR006143">
    <property type="entry name" value="RND_pump_MFP"/>
</dbReference>
<dbReference type="Gene3D" id="1.10.287.470">
    <property type="entry name" value="Helix hairpin bin"/>
    <property type="match status" value="1"/>
</dbReference>
<comment type="caution">
    <text evidence="8">The sequence shown here is derived from an EMBL/GenBank/DDBJ whole genome shotgun (WGS) entry which is preliminary data.</text>
</comment>
<evidence type="ECO:0000313" key="8">
    <source>
        <dbReference type="EMBL" id="MBB5019741.1"/>
    </source>
</evidence>
<dbReference type="RefSeq" id="WP_184041074.1">
    <property type="nucleotide sequence ID" value="NZ_JACHHY010000019.1"/>
</dbReference>
<evidence type="ECO:0000313" key="9">
    <source>
        <dbReference type="Proteomes" id="UP000575898"/>
    </source>
</evidence>
<proteinExistence type="inferred from homology"/>
<evidence type="ECO:0000259" key="4">
    <source>
        <dbReference type="Pfam" id="PF25876"/>
    </source>
</evidence>
<feature type="transmembrane region" description="Helical" evidence="3">
    <location>
        <begin position="28"/>
        <end position="46"/>
    </location>
</feature>
<protein>
    <submittedName>
        <fullName evidence="8">RND family efflux transporter MFP subunit</fullName>
    </submittedName>
</protein>
<dbReference type="Proteomes" id="UP000575898">
    <property type="component" value="Unassembled WGS sequence"/>
</dbReference>
<dbReference type="PANTHER" id="PTHR30469:SF38">
    <property type="entry name" value="HLYD FAMILY SECRETION PROTEIN"/>
    <property type="match status" value="1"/>
</dbReference>
<gene>
    <name evidence="8" type="ORF">HNQ59_003049</name>
</gene>
<dbReference type="InterPro" id="IPR058792">
    <property type="entry name" value="Beta-barrel_RND_2"/>
</dbReference>
<evidence type="ECO:0000256" key="3">
    <source>
        <dbReference type="SAM" id="Phobius"/>
    </source>
</evidence>
<accession>A0A840MX64</accession>
<keyword evidence="3" id="KW-0472">Membrane</keyword>
<reference evidence="8 9" key="1">
    <citation type="submission" date="2020-08" db="EMBL/GenBank/DDBJ databases">
        <title>Genomic Encyclopedia of Type Strains, Phase IV (KMG-IV): sequencing the most valuable type-strain genomes for metagenomic binning, comparative biology and taxonomic classification.</title>
        <authorList>
            <person name="Goeker M."/>
        </authorList>
    </citation>
    <scope>NUCLEOTIDE SEQUENCE [LARGE SCALE GENOMIC DNA]</scope>
    <source>
        <strain evidence="8 9">DSM 27165</strain>
    </source>
</reference>
<dbReference type="Gene3D" id="2.40.30.170">
    <property type="match status" value="1"/>
</dbReference>
<dbReference type="NCBIfam" id="TIGR01730">
    <property type="entry name" value="RND_mfp"/>
    <property type="match status" value="1"/>
</dbReference>
<dbReference type="InterPro" id="IPR058637">
    <property type="entry name" value="YknX-like_C"/>
</dbReference>
<name>A0A840MX64_9PROT</name>
<feature type="domain" description="CusB-like beta-barrel" evidence="6">
    <location>
        <begin position="248"/>
        <end position="320"/>
    </location>
</feature>
<dbReference type="AlphaFoldDB" id="A0A840MX64"/>
<dbReference type="PANTHER" id="PTHR30469">
    <property type="entry name" value="MULTIDRUG RESISTANCE PROTEIN MDTA"/>
    <property type="match status" value="1"/>
</dbReference>
<sequence>MDNDISKLKIERQPLLATPRKSRHLGRWIGGTLAVLVVGGLVISMANRPTPIQLTSVTQAYPSQALSVLNATGYVVAQRKASIASKATGRLEWLGVREGSTVKAGELIAKLENADLKANVSQAAANIDIARARLQEAEAELQDAQRAYDRALDLKKQNFISNAELDQVKARLDRAKAGVSGARSAIGAAVAGTEAARVAVANTEIRAPFDGVILTKNANVGDVVAPFSSSAEAKAAVVTMADLSTLEVEADVAESSVGKVKVGMPCEIQLDALPDMRLKGVVASQVPSVDRSKATVMFKIRFVEKHDQVLPEMSAKVAFLTRELNTNERQPKVAITPTALSGEGKQTWLWQVIDGHAKKVQVERGEQLGDLQTIRGPVKPGDKVVNKPSERLKDGGAVVVAEK</sequence>
<comment type="similarity">
    <text evidence="1">Belongs to the membrane fusion protein (MFP) (TC 8.A.1) family.</text>
</comment>
<feature type="domain" description="Multidrug resistance protein MdtA-like barrel-sandwich hybrid" evidence="5">
    <location>
        <begin position="79"/>
        <end position="237"/>
    </location>
</feature>
<feature type="domain" description="Multidrug resistance protein MdtA-like alpha-helical hairpin" evidence="4">
    <location>
        <begin position="129"/>
        <end position="189"/>
    </location>
</feature>
<dbReference type="Gene3D" id="2.40.50.100">
    <property type="match status" value="1"/>
</dbReference>
<dbReference type="Pfam" id="PF25954">
    <property type="entry name" value="Beta-barrel_RND_2"/>
    <property type="match status" value="1"/>
</dbReference>
<dbReference type="GO" id="GO:0015562">
    <property type="term" value="F:efflux transmembrane transporter activity"/>
    <property type="evidence" value="ECO:0007669"/>
    <property type="project" value="InterPro"/>
</dbReference>
<dbReference type="EMBL" id="JACHHY010000019">
    <property type="protein sequence ID" value="MBB5019741.1"/>
    <property type="molecule type" value="Genomic_DNA"/>
</dbReference>
<dbReference type="Gene3D" id="2.40.420.20">
    <property type="match status" value="1"/>
</dbReference>
<organism evidence="8 9">
    <name type="scientific">Chitinivorax tropicus</name>
    <dbReference type="NCBI Taxonomy" id="714531"/>
    <lineage>
        <taxon>Bacteria</taxon>
        <taxon>Pseudomonadati</taxon>
        <taxon>Pseudomonadota</taxon>
        <taxon>Betaproteobacteria</taxon>
        <taxon>Chitinivorax</taxon>
    </lineage>
</organism>
<keyword evidence="3" id="KW-0812">Transmembrane</keyword>
<feature type="domain" description="YknX-like C-terminal permuted SH3-like" evidence="7">
    <location>
        <begin position="338"/>
        <end position="399"/>
    </location>
</feature>
<evidence type="ECO:0000259" key="6">
    <source>
        <dbReference type="Pfam" id="PF25954"/>
    </source>
</evidence>
<keyword evidence="9" id="KW-1185">Reference proteome</keyword>
<dbReference type="GO" id="GO:1990281">
    <property type="term" value="C:efflux pump complex"/>
    <property type="evidence" value="ECO:0007669"/>
    <property type="project" value="TreeGrafter"/>
</dbReference>
<evidence type="ECO:0000256" key="2">
    <source>
        <dbReference type="SAM" id="Coils"/>
    </source>
</evidence>
<dbReference type="InterPro" id="IPR058625">
    <property type="entry name" value="MdtA-like_BSH"/>
</dbReference>
<dbReference type="InterPro" id="IPR058624">
    <property type="entry name" value="MdtA-like_HH"/>
</dbReference>
<dbReference type="SUPFAM" id="SSF111369">
    <property type="entry name" value="HlyD-like secretion proteins"/>
    <property type="match status" value="1"/>
</dbReference>
<evidence type="ECO:0000256" key="1">
    <source>
        <dbReference type="ARBA" id="ARBA00009477"/>
    </source>
</evidence>
<feature type="coiled-coil region" evidence="2">
    <location>
        <begin position="113"/>
        <end position="154"/>
    </location>
</feature>